<proteinExistence type="inferred from homology"/>
<dbReference type="EMBL" id="SMOL01000408">
    <property type="protein sequence ID" value="KAB2614543.1"/>
    <property type="molecule type" value="Genomic_DNA"/>
</dbReference>
<evidence type="ECO:0000256" key="1">
    <source>
        <dbReference type="ARBA" id="ARBA00007626"/>
    </source>
</evidence>
<comment type="similarity">
    <text evidence="1">Belongs to the PPR family. P subfamily.</text>
</comment>
<sequence>MLIKLRSLTFSKRFPFWVCSKACFSALSCTQTIEIFSGNNQDPENSSDFEQNIQSLRNQLVPDNLIRVLDNTDDLSSAVKVFKWASLQKRFNHTADTYFRIVLKLVLAGNVEEMEGFCQNMVKDQCPGVEEALLALIDVFVRHCRLSEAMRVLVNFKAGGFRPSIETFNGVLGALVKDKRDFRDVLFVYKEIVMAGIVPSIDTLNYLLEALLESGRIESAIDQYRRMKKKGCSPNSRTFEILIRSFIAKDRVDEAVIVLNEMVDLGCQPDLSFYSFIIPLFCQENKPDEGIRLFEMMRASNFTPDSLVYEVLLQSLCKNLRLDDAIKVLEEMMETGLTPPNNVFVDVVNVFCKLGKVDDAMKFLEDKQIMETSACNVLLEGCCSTGKFLMAEDLLVKMSERNVADCNSWNIVIRWLSEHARIREVRELLGRMVVSCSLPDCDTYSALVVCHCKMSNYRNAMDIFDHVCAKSWVLDHTSYSELVKGLCLGEMIHEATEVFCYMSRNRCSIEPSSFNMLIKDLCETGKVDEAIRIEQLAYYSGTSSTSSTYSTIMLGLSKLDKVKDLFIVLSKMLVEGCSLDLDAYCVLIQSMSVQNRMKECLLLFNMMVDKGLIPDSERLFNLLSCIANHSQLHMISCSINKLTSDSKVLNSAIYNLLINGFWKEGYKCEACRFLDTMLEKGWVPDAKTHGLLIGSGVSEEVDRNRLDYDNSTVDTVSNILAEGLDATRWKLPSR</sequence>
<feature type="repeat" description="PPR" evidence="3">
    <location>
        <begin position="475"/>
        <end position="509"/>
    </location>
</feature>
<gene>
    <name evidence="4" type="ORF">D8674_041261</name>
</gene>
<dbReference type="PANTHER" id="PTHR47933:SF15">
    <property type="entry name" value="OS03G0795400 PROTEIN"/>
    <property type="match status" value="1"/>
</dbReference>
<accession>A0A5N5GI46</accession>
<dbReference type="SUPFAM" id="SSF48452">
    <property type="entry name" value="TPR-like"/>
    <property type="match status" value="1"/>
</dbReference>
<dbReference type="InterPro" id="IPR011990">
    <property type="entry name" value="TPR-like_helical_dom_sf"/>
</dbReference>
<dbReference type="InterPro" id="IPR051240">
    <property type="entry name" value="Mito_RNA-Proc/Resp"/>
</dbReference>
<feature type="repeat" description="PPR" evidence="3">
    <location>
        <begin position="371"/>
        <end position="405"/>
    </location>
</feature>
<evidence type="ECO:0000313" key="5">
    <source>
        <dbReference type="Proteomes" id="UP000327157"/>
    </source>
</evidence>
<dbReference type="Pfam" id="PF13041">
    <property type="entry name" value="PPR_2"/>
    <property type="match status" value="2"/>
</dbReference>
<evidence type="ECO:0000256" key="3">
    <source>
        <dbReference type="PROSITE-ProRule" id="PRU00708"/>
    </source>
</evidence>
<keyword evidence="2" id="KW-0677">Repeat</keyword>
<dbReference type="GO" id="GO:0003729">
    <property type="term" value="F:mRNA binding"/>
    <property type="evidence" value="ECO:0007669"/>
    <property type="project" value="TreeGrafter"/>
</dbReference>
<dbReference type="OrthoDB" id="185373at2759"/>
<feature type="repeat" description="PPR" evidence="3">
    <location>
        <begin position="305"/>
        <end position="339"/>
    </location>
</feature>
<dbReference type="Gene3D" id="1.25.40.10">
    <property type="entry name" value="Tetratricopeptide repeat domain"/>
    <property type="match status" value="7"/>
</dbReference>
<feature type="repeat" description="PPR" evidence="3">
    <location>
        <begin position="164"/>
        <end position="199"/>
    </location>
</feature>
<protein>
    <submittedName>
        <fullName evidence="4">Pentatricopeptide repeat-containing protein</fullName>
    </submittedName>
</protein>
<dbReference type="PANTHER" id="PTHR47933">
    <property type="entry name" value="PENTATRICOPEPTIDE REPEAT-CONTAINING PROTEIN 1, MITOCHONDRIAL"/>
    <property type="match status" value="1"/>
</dbReference>
<dbReference type="AlphaFoldDB" id="A0A5N5GI46"/>
<dbReference type="InterPro" id="IPR002885">
    <property type="entry name" value="PPR_rpt"/>
</dbReference>
<feature type="repeat" description="PPR" evidence="3">
    <location>
        <begin position="200"/>
        <end position="234"/>
    </location>
</feature>
<feature type="repeat" description="PPR" evidence="3">
    <location>
        <begin position="650"/>
        <end position="684"/>
    </location>
</feature>
<reference evidence="4 5" key="1">
    <citation type="submission" date="2019-09" db="EMBL/GenBank/DDBJ databases">
        <authorList>
            <person name="Ou C."/>
        </authorList>
    </citation>
    <scope>NUCLEOTIDE SEQUENCE [LARGE SCALE GENOMIC DNA]</scope>
    <source>
        <strain evidence="4">S2</strain>
        <tissue evidence="4">Leaf</tissue>
    </source>
</reference>
<organism evidence="4 5">
    <name type="scientific">Pyrus ussuriensis x Pyrus communis</name>
    <dbReference type="NCBI Taxonomy" id="2448454"/>
    <lineage>
        <taxon>Eukaryota</taxon>
        <taxon>Viridiplantae</taxon>
        <taxon>Streptophyta</taxon>
        <taxon>Embryophyta</taxon>
        <taxon>Tracheophyta</taxon>
        <taxon>Spermatophyta</taxon>
        <taxon>Magnoliopsida</taxon>
        <taxon>eudicotyledons</taxon>
        <taxon>Gunneridae</taxon>
        <taxon>Pentapetalae</taxon>
        <taxon>rosids</taxon>
        <taxon>fabids</taxon>
        <taxon>Rosales</taxon>
        <taxon>Rosaceae</taxon>
        <taxon>Amygdaloideae</taxon>
        <taxon>Maleae</taxon>
        <taxon>Pyrus</taxon>
    </lineage>
</organism>
<evidence type="ECO:0000313" key="4">
    <source>
        <dbReference type="EMBL" id="KAB2614543.1"/>
    </source>
</evidence>
<keyword evidence="5" id="KW-1185">Reference proteome</keyword>
<comment type="caution">
    <text evidence="4">The sequence shown here is derived from an EMBL/GenBank/DDBJ whole genome shotgun (WGS) entry which is preliminary data.</text>
</comment>
<dbReference type="NCBIfam" id="TIGR00756">
    <property type="entry name" value="PPR"/>
    <property type="match status" value="7"/>
</dbReference>
<evidence type="ECO:0000256" key="2">
    <source>
        <dbReference type="ARBA" id="ARBA00022737"/>
    </source>
</evidence>
<feature type="repeat" description="PPR" evidence="3">
    <location>
        <begin position="270"/>
        <end position="304"/>
    </location>
</feature>
<dbReference type="Pfam" id="PF01535">
    <property type="entry name" value="PPR"/>
    <property type="match status" value="9"/>
</dbReference>
<dbReference type="PROSITE" id="PS51375">
    <property type="entry name" value="PPR"/>
    <property type="match status" value="9"/>
</dbReference>
<feature type="repeat" description="PPR" evidence="3">
    <location>
        <begin position="235"/>
        <end position="269"/>
    </location>
</feature>
<reference evidence="4 5" key="2">
    <citation type="submission" date="2019-11" db="EMBL/GenBank/DDBJ databases">
        <title>A de novo genome assembly of a pear dwarfing rootstock.</title>
        <authorList>
            <person name="Wang F."/>
            <person name="Wang J."/>
            <person name="Li S."/>
            <person name="Zhang Y."/>
            <person name="Fang M."/>
            <person name="Ma L."/>
            <person name="Zhao Y."/>
            <person name="Jiang S."/>
        </authorList>
    </citation>
    <scope>NUCLEOTIDE SEQUENCE [LARGE SCALE GENOMIC DNA]</scope>
    <source>
        <strain evidence="4">S2</strain>
        <tissue evidence="4">Leaf</tissue>
    </source>
</reference>
<dbReference type="Proteomes" id="UP000327157">
    <property type="component" value="Unassembled WGS sequence"/>
</dbReference>
<feature type="repeat" description="PPR" evidence="3">
    <location>
        <begin position="580"/>
        <end position="614"/>
    </location>
</feature>
<name>A0A5N5GI46_9ROSA</name>